<protein>
    <submittedName>
        <fullName evidence="1">Uncharacterized protein</fullName>
    </submittedName>
</protein>
<accession>A0ABT5Z0V4</accession>
<evidence type="ECO:0000313" key="2">
    <source>
        <dbReference type="Proteomes" id="UP001220022"/>
    </source>
</evidence>
<keyword evidence="2" id="KW-1185">Reference proteome</keyword>
<organism evidence="1 2">
    <name type="scientific">Streptantibioticus ferralitis</name>
    <dbReference type="NCBI Taxonomy" id="236510"/>
    <lineage>
        <taxon>Bacteria</taxon>
        <taxon>Bacillati</taxon>
        <taxon>Actinomycetota</taxon>
        <taxon>Actinomycetes</taxon>
        <taxon>Kitasatosporales</taxon>
        <taxon>Streptomycetaceae</taxon>
        <taxon>Streptantibioticus</taxon>
    </lineage>
</organism>
<dbReference type="RefSeq" id="WP_275815158.1">
    <property type="nucleotide sequence ID" value="NZ_BAAANM010000016.1"/>
</dbReference>
<name>A0ABT5Z0V4_9ACTN</name>
<reference evidence="1 2" key="1">
    <citation type="submission" date="2023-03" db="EMBL/GenBank/DDBJ databases">
        <title>Draft genome sequence of type strain Streptomyces ferralitis JCM 14344.</title>
        <authorList>
            <person name="Klaysubun C."/>
            <person name="Duangmal K."/>
        </authorList>
    </citation>
    <scope>NUCLEOTIDE SEQUENCE [LARGE SCALE GENOMIC DNA]</scope>
    <source>
        <strain evidence="1 2">JCM 14344</strain>
    </source>
</reference>
<dbReference type="EMBL" id="JARHTQ010000009">
    <property type="protein sequence ID" value="MDF2257319.1"/>
    <property type="molecule type" value="Genomic_DNA"/>
</dbReference>
<sequence length="105" mass="10931">MRGLADALALAPASATVPHIGPRLHMQGRGAVLLDVDGCDFMLRAPVGVRWGAFVTLGCPVAIALGLDPLSNGGQDAVEAYLAASTRADRLLLGTTHMRRQGVRS</sequence>
<gene>
    <name evidence="1" type="ORF">P2L57_16750</name>
</gene>
<evidence type="ECO:0000313" key="1">
    <source>
        <dbReference type="EMBL" id="MDF2257319.1"/>
    </source>
</evidence>
<proteinExistence type="predicted"/>
<dbReference type="Proteomes" id="UP001220022">
    <property type="component" value="Unassembled WGS sequence"/>
</dbReference>
<comment type="caution">
    <text evidence="1">The sequence shown here is derived from an EMBL/GenBank/DDBJ whole genome shotgun (WGS) entry which is preliminary data.</text>
</comment>